<dbReference type="AGR" id="MGI:3588254"/>
<evidence type="ECO:0000313" key="3">
    <source>
        <dbReference type="MGI" id="MGI:3588254"/>
    </source>
</evidence>
<dbReference type="AlphaFoldDB" id="Q3V0I5"/>
<gene>
    <name evidence="3" type="primary">4930588K23Rik</name>
</gene>
<evidence type="ECO:0000256" key="1">
    <source>
        <dbReference type="SAM" id="MobiDB-lite"/>
    </source>
</evidence>
<reference evidence="2" key="1">
    <citation type="journal article" date="1999" name="Methods Enzymol.">
        <title>High-efficiency full-length cDNA cloning.</title>
        <authorList>
            <person name="Carninci P."/>
            <person name="Hayashizaki Y."/>
        </authorList>
    </citation>
    <scope>NUCLEOTIDE SEQUENCE</scope>
    <source>
        <strain evidence="2">C57BL/6J</strain>
        <tissue evidence="2">Testis</tissue>
    </source>
</reference>
<name>Q3V0I5_MOUSE</name>
<reference evidence="2" key="8">
    <citation type="journal article" date="2005" name="Science">
        <title>Antisense Transcription in the Mammalian Transcriptome.</title>
        <authorList>
            <consortium name="RIKEN Genome Exploration Research Group and Genome Science Group (Genome Network Project Core Group) and the FANTOM Consortium"/>
        </authorList>
    </citation>
    <scope>NUCLEOTIDE SEQUENCE</scope>
    <source>
        <strain evidence="2">C57BL/6J</strain>
        <tissue evidence="2">Testis</tissue>
    </source>
</reference>
<feature type="region of interest" description="Disordered" evidence="1">
    <location>
        <begin position="1"/>
        <end position="32"/>
    </location>
</feature>
<reference evidence="2" key="5">
    <citation type="journal article" date="2002" name="Nature">
        <title>Analysis of the mouse transcriptome based on functional annotation of 60,770 full-length cDNAs.</title>
        <authorList>
            <consortium name="The FANTOM Consortium and the RIKEN Genome Exploration Research Group Phase I and II Team"/>
        </authorList>
    </citation>
    <scope>NUCLEOTIDE SEQUENCE</scope>
    <source>
        <strain evidence="2">C57BL/6J</strain>
        <tissue evidence="2">Testis</tissue>
    </source>
</reference>
<feature type="compositionally biased region" description="Basic and acidic residues" evidence="1">
    <location>
        <begin position="135"/>
        <end position="155"/>
    </location>
</feature>
<dbReference type="MGI" id="MGI:3588254">
    <property type="gene designation" value="4930588K23Rik"/>
</dbReference>
<reference evidence="2" key="4">
    <citation type="journal article" date="2001" name="Nature">
        <title>Functional annotation of a full-length mouse cDNA collection.</title>
        <authorList>
            <consortium name="The RIKEN Genome Exploration Research Group Phase II Team and the FANTOM Consortium"/>
        </authorList>
    </citation>
    <scope>NUCLEOTIDE SEQUENCE</scope>
    <source>
        <strain evidence="2">C57BL/6J</strain>
        <tissue evidence="2">Testis</tissue>
    </source>
</reference>
<reference evidence="2" key="7">
    <citation type="journal article" date="2005" name="Science">
        <title>The Transcriptional Landscape of the Mammalian Genome.</title>
        <authorList>
            <consortium name="The FANTOM Consortium"/>
            <consortium name="Riken Genome Exploration Research Group and Genome Science Group (Genome Network Project Core Group)"/>
        </authorList>
    </citation>
    <scope>NUCLEOTIDE SEQUENCE</scope>
    <source>
        <strain evidence="2">C57BL/6J</strain>
        <tissue evidence="2">Testis</tissue>
    </source>
</reference>
<accession>Q3V0I5</accession>
<reference evidence="2" key="6">
    <citation type="submission" date="2004-03" db="EMBL/GenBank/DDBJ databases">
        <authorList>
            <person name="Arakawa T."/>
            <person name="Carninci P."/>
            <person name="Fukuda S."/>
            <person name="Hashizume W."/>
            <person name="Hayashida K."/>
            <person name="Hori F."/>
            <person name="Iida J."/>
            <person name="Imamura K."/>
            <person name="Imotani K."/>
            <person name="Itoh M."/>
            <person name="Kanagawa S."/>
            <person name="Kawai J."/>
            <person name="Kojima M."/>
            <person name="Konno H."/>
            <person name="Murata M."/>
            <person name="Nakamura M."/>
            <person name="Ninomiya N."/>
            <person name="Nishiyori H."/>
            <person name="Nomura K."/>
            <person name="Ohno M."/>
            <person name="Sakazume N."/>
            <person name="Sano H."/>
            <person name="Sasaki D."/>
            <person name="Shibata K."/>
            <person name="Shiraki T."/>
            <person name="Tagami M."/>
            <person name="Tagami Y."/>
            <person name="Waki K."/>
            <person name="Watahiki A."/>
            <person name="Muramatsu M."/>
            <person name="Hayashizaki Y."/>
        </authorList>
    </citation>
    <scope>NUCLEOTIDE SEQUENCE</scope>
    <source>
        <strain evidence="2">C57BL/6J</strain>
        <tissue evidence="2">Testis</tissue>
    </source>
</reference>
<feature type="region of interest" description="Disordered" evidence="1">
    <location>
        <begin position="120"/>
        <end position="172"/>
    </location>
</feature>
<proteinExistence type="evidence at transcript level"/>
<evidence type="ECO:0000313" key="2">
    <source>
        <dbReference type="EMBL" id="BAE21519.1"/>
    </source>
</evidence>
<reference evidence="2" key="2">
    <citation type="journal article" date="2000" name="Genome Res.">
        <title>Normalization and subtraction of cap-trapper-selected cDNAs to prepare full-length cDNA libraries for rapid discovery of new genes.</title>
        <authorList>
            <person name="Carninci P."/>
            <person name="Shibata Y."/>
            <person name="Hayatsu N."/>
            <person name="Sugahara Y."/>
            <person name="Shibata K."/>
            <person name="Itoh M."/>
            <person name="Konno H."/>
            <person name="Okazaki Y."/>
            <person name="Muramatsu M."/>
            <person name="Hayashizaki Y."/>
        </authorList>
    </citation>
    <scope>NUCLEOTIDE SEQUENCE</scope>
    <source>
        <strain evidence="2">C57BL/6J</strain>
        <tissue evidence="2">Testis</tissue>
    </source>
</reference>
<sequence length="172" mass="18735">MPQGPLPGGRHSPHTSPLPLRQTTSLGPRDSLPCRAGIGARLQQLGPLLPTPPGLPLSFPGPQPKPFPGCICPQTHCLGCGPTRLPEDHQSGCCLPLAPRMQSLRLAGFLRLVVTRVSYKEQRSPRGLNSSPRNSKREGLREKDREGEGKGERIYHSRYTRPPTVHSGSSYL</sequence>
<protein>
    <submittedName>
        <fullName evidence="2">Uncharacterized protein</fullName>
    </submittedName>
</protein>
<organism evidence="2">
    <name type="scientific">Mus musculus</name>
    <name type="common">Mouse</name>
    <dbReference type="NCBI Taxonomy" id="10090"/>
    <lineage>
        <taxon>Eukaryota</taxon>
        <taxon>Metazoa</taxon>
        <taxon>Chordata</taxon>
        <taxon>Craniata</taxon>
        <taxon>Vertebrata</taxon>
        <taxon>Euteleostomi</taxon>
        <taxon>Mammalia</taxon>
        <taxon>Eutheria</taxon>
        <taxon>Euarchontoglires</taxon>
        <taxon>Glires</taxon>
        <taxon>Rodentia</taxon>
        <taxon>Myomorpha</taxon>
        <taxon>Muroidea</taxon>
        <taxon>Muridae</taxon>
        <taxon>Murinae</taxon>
        <taxon>Mus</taxon>
        <taxon>Mus</taxon>
    </lineage>
</organism>
<dbReference type="EMBL" id="AK133126">
    <property type="protein sequence ID" value="BAE21519.1"/>
    <property type="molecule type" value="mRNA"/>
</dbReference>
<reference evidence="2" key="3">
    <citation type="journal article" date="2000" name="Genome Res.">
        <title>RIKEN integrated sequence analysis (RISA) system--384-format sequencing pipeline with 384 multicapillary sequencer.</title>
        <authorList>
            <person name="Shibata K."/>
            <person name="Itoh M."/>
            <person name="Aizawa K."/>
            <person name="Nagaoka S."/>
            <person name="Sasaki N."/>
            <person name="Carninci P."/>
            <person name="Konno H."/>
            <person name="Akiyama J."/>
            <person name="Nishi K."/>
            <person name="Kitsunai T."/>
            <person name="Tashiro H."/>
            <person name="Itoh M."/>
            <person name="Sumi N."/>
            <person name="Ishii Y."/>
            <person name="Nakamura S."/>
            <person name="Hazama M."/>
            <person name="Nishine T."/>
            <person name="Harada A."/>
            <person name="Yamamoto R."/>
            <person name="Matsumoto H."/>
            <person name="Sakaguchi S."/>
            <person name="Ikegami T."/>
            <person name="Kashiwagi K."/>
            <person name="Fujiwake S."/>
            <person name="Inoue K."/>
            <person name="Togawa Y."/>
            <person name="Izawa M."/>
            <person name="Ohara E."/>
            <person name="Watahiki M."/>
            <person name="Yoneda Y."/>
            <person name="Ishikawa T."/>
            <person name="Ozawa K."/>
            <person name="Tanaka T."/>
            <person name="Matsuura S."/>
            <person name="Kawai J."/>
            <person name="Okazaki Y."/>
            <person name="Muramatsu M."/>
            <person name="Inoue Y."/>
            <person name="Kira A."/>
            <person name="Hayashizaki Y."/>
        </authorList>
    </citation>
    <scope>NUCLEOTIDE SEQUENCE</scope>
    <source>
        <strain evidence="2">C57BL/6J</strain>
        <tissue evidence="2">Testis</tissue>
    </source>
</reference>